<sequence length="288" mass="30478">MYPSTFTYYRAGSVQEALKLLVENPDAKLLAGGHSLIPAMKLRLASPSALIDISRVPELAGIRDAGDRIVIGATTRYDDIQRSELVRQVLPILPEAIDVIGDLQVRNMGTIGGSLAHADPAADLPAVVLALGAELKAVGPDGERTIPADQFFVDLFTTALQPNEILTEISFPKPPARTGMSYQKFANPASGYAVVGAAAVVTLGEDGKVAAVRVGVTGAGPYAVRRQNVEQALVGQEPTAAAIEAASQLASEGMTFNSDIFASDEYRAHLTRVFVKRALTRAVERARG</sequence>
<dbReference type="Gene3D" id="3.30.465.10">
    <property type="match status" value="1"/>
</dbReference>
<dbReference type="InterPro" id="IPR016166">
    <property type="entry name" value="FAD-bd_PCMH"/>
</dbReference>
<evidence type="ECO:0000313" key="4">
    <source>
        <dbReference type="EMBL" id="HEF65840.1"/>
    </source>
</evidence>
<dbReference type="SMART" id="SM01092">
    <property type="entry name" value="CO_deh_flav_C"/>
    <property type="match status" value="1"/>
</dbReference>
<dbReference type="PANTHER" id="PTHR42659">
    <property type="entry name" value="XANTHINE DEHYDROGENASE SUBUNIT C-RELATED"/>
    <property type="match status" value="1"/>
</dbReference>
<name>A0A7C1X1H5_THERO</name>
<keyword evidence="1" id="KW-0285">Flavoprotein</keyword>
<dbReference type="Gene3D" id="3.30.390.50">
    <property type="entry name" value="CO dehydrogenase flavoprotein, C-terminal domain"/>
    <property type="match status" value="1"/>
</dbReference>
<dbReference type="InterPro" id="IPR051312">
    <property type="entry name" value="Diverse_Substr_Oxidored"/>
</dbReference>
<dbReference type="FunFam" id="3.30.465.10:FF:000017">
    <property type="entry name" value="Xanthine dehydrogenase, FAD binding subunit"/>
    <property type="match status" value="1"/>
</dbReference>
<gene>
    <name evidence="4" type="ORF">ENP47_09620</name>
</gene>
<evidence type="ECO:0000256" key="1">
    <source>
        <dbReference type="ARBA" id="ARBA00022630"/>
    </source>
</evidence>
<dbReference type="SUPFAM" id="SSF56176">
    <property type="entry name" value="FAD-binding/transporter-associated domain-like"/>
    <property type="match status" value="1"/>
</dbReference>
<accession>A0A7C1X1H5</accession>
<comment type="caution">
    <text evidence="4">The sequence shown here is derived from an EMBL/GenBank/DDBJ whole genome shotgun (WGS) entry which is preliminary data.</text>
</comment>
<dbReference type="InterPro" id="IPR036683">
    <property type="entry name" value="CO_DH_flav_C_dom_sf"/>
</dbReference>
<keyword evidence="2" id="KW-0274">FAD</keyword>
<dbReference type="GO" id="GO:0016491">
    <property type="term" value="F:oxidoreductase activity"/>
    <property type="evidence" value="ECO:0007669"/>
    <property type="project" value="UniProtKB-KW"/>
</dbReference>
<proteinExistence type="predicted"/>
<evidence type="ECO:0000256" key="2">
    <source>
        <dbReference type="ARBA" id="ARBA00022827"/>
    </source>
</evidence>
<dbReference type="InterPro" id="IPR016169">
    <property type="entry name" value="FAD-bd_PCMH_sub2"/>
</dbReference>
<dbReference type="AlphaFoldDB" id="A0A7C1X1H5"/>
<dbReference type="Gene3D" id="3.30.43.10">
    <property type="entry name" value="Uridine Diphospho-n-acetylenolpyruvylglucosamine Reductase, domain 2"/>
    <property type="match status" value="1"/>
</dbReference>
<organism evidence="4">
    <name type="scientific">Thermomicrobium roseum</name>
    <dbReference type="NCBI Taxonomy" id="500"/>
    <lineage>
        <taxon>Bacteria</taxon>
        <taxon>Pseudomonadati</taxon>
        <taxon>Thermomicrobiota</taxon>
        <taxon>Thermomicrobia</taxon>
        <taxon>Thermomicrobiales</taxon>
        <taxon>Thermomicrobiaceae</taxon>
        <taxon>Thermomicrobium</taxon>
    </lineage>
</organism>
<evidence type="ECO:0000256" key="3">
    <source>
        <dbReference type="ARBA" id="ARBA00023002"/>
    </source>
</evidence>
<dbReference type="InterPro" id="IPR005107">
    <property type="entry name" value="CO_DH_flav_C"/>
</dbReference>
<protein>
    <submittedName>
        <fullName evidence="4">Xanthine dehydrogenase family protein subunit M</fullName>
    </submittedName>
</protein>
<dbReference type="PANTHER" id="PTHR42659:SF2">
    <property type="entry name" value="XANTHINE DEHYDROGENASE SUBUNIT C-RELATED"/>
    <property type="match status" value="1"/>
</dbReference>
<dbReference type="SUPFAM" id="SSF55447">
    <property type="entry name" value="CO dehydrogenase flavoprotein C-terminal domain-like"/>
    <property type="match status" value="1"/>
</dbReference>
<reference evidence="4" key="1">
    <citation type="journal article" date="2020" name="mSystems">
        <title>Genome- and Community-Level Interaction Insights into Carbon Utilization and Element Cycling Functions of Hydrothermarchaeota in Hydrothermal Sediment.</title>
        <authorList>
            <person name="Zhou Z."/>
            <person name="Liu Y."/>
            <person name="Xu W."/>
            <person name="Pan J."/>
            <person name="Luo Z.H."/>
            <person name="Li M."/>
        </authorList>
    </citation>
    <scope>NUCLEOTIDE SEQUENCE [LARGE SCALE GENOMIC DNA]</scope>
    <source>
        <strain evidence="4">SpSt-222</strain>
    </source>
</reference>
<dbReference type="Pfam" id="PF00941">
    <property type="entry name" value="FAD_binding_5"/>
    <property type="match status" value="1"/>
</dbReference>
<keyword evidence="3" id="KW-0560">Oxidoreductase</keyword>
<dbReference type="PROSITE" id="PS51387">
    <property type="entry name" value="FAD_PCMH"/>
    <property type="match status" value="1"/>
</dbReference>
<dbReference type="GO" id="GO:0071949">
    <property type="term" value="F:FAD binding"/>
    <property type="evidence" value="ECO:0007669"/>
    <property type="project" value="InterPro"/>
</dbReference>
<dbReference type="Pfam" id="PF03450">
    <property type="entry name" value="CO_deh_flav_C"/>
    <property type="match status" value="1"/>
</dbReference>
<dbReference type="InterPro" id="IPR002346">
    <property type="entry name" value="Mopterin_DH_FAD-bd"/>
</dbReference>
<dbReference type="InterPro" id="IPR016167">
    <property type="entry name" value="FAD-bd_PCMH_sub1"/>
</dbReference>
<dbReference type="EMBL" id="DSJL01000011">
    <property type="protein sequence ID" value="HEF65840.1"/>
    <property type="molecule type" value="Genomic_DNA"/>
</dbReference>
<dbReference type="InterPro" id="IPR036318">
    <property type="entry name" value="FAD-bd_PCMH-like_sf"/>
</dbReference>